<evidence type="ECO:0000256" key="8">
    <source>
        <dbReference type="ARBA" id="ARBA00004413"/>
    </source>
</evidence>
<keyword evidence="21" id="KW-0967">Endosome</keyword>
<dbReference type="FunFam" id="2.60.11.10:FF:000001">
    <property type="entry name" value="Cytochrome c oxidase subunit 5B, mitochondrial"/>
    <property type="match status" value="1"/>
</dbReference>
<dbReference type="SMART" id="SM00102">
    <property type="entry name" value="ADF"/>
    <property type="match status" value="1"/>
</dbReference>
<dbReference type="GO" id="GO:0005743">
    <property type="term" value="C:mitochondrial inner membrane"/>
    <property type="evidence" value="ECO:0007669"/>
    <property type="project" value="UniProtKB-SubCell"/>
</dbReference>
<keyword evidence="33" id="KW-0206">Cytoskeleton</keyword>
<evidence type="ECO:0000256" key="12">
    <source>
        <dbReference type="ARBA" id="ARBA00004514"/>
    </source>
</evidence>
<dbReference type="GO" id="GO:0043204">
    <property type="term" value="C:perikaryon"/>
    <property type="evidence" value="ECO:0007669"/>
    <property type="project" value="UniProtKB-SubCell"/>
</dbReference>
<feature type="region of interest" description="Disordered" evidence="41">
    <location>
        <begin position="221"/>
        <end position="318"/>
    </location>
</feature>
<feature type="compositionally biased region" description="Basic and acidic residues" evidence="41">
    <location>
        <begin position="626"/>
        <end position="646"/>
    </location>
</feature>
<dbReference type="InterPro" id="IPR036028">
    <property type="entry name" value="SH3-like_dom_sf"/>
</dbReference>
<dbReference type="PROSITE" id="PS00848">
    <property type="entry name" value="COX5B_1"/>
    <property type="match status" value="1"/>
</dbReference>
<evidence type="ECO:0000256" key="13">
    <source>
        <dbReference type="ARBA" id="ARBA00004544"/>
    </source>
</evidence>
<feature type="region of interest" description="Disordered" evidence="41">
    <location>
        <begin position="171"/>
        <end position="194"/>
    </location>
</feature>
<dbReference type="AlphaFoldDB" id="A0A5A9N2R9"/>
<evidence type="ECO:0000259" key="43">
    <source>
        <dbReference type="PROSITE" id="PS51263"/>
    </source>
</evidence>
<feature type="compositionally biased region" description="Low complexity" evidence="41">
    <location>
        <begin position="606"/>
        <end position="624"/>
    </location>
</feature>
<keyword evidence="27" id="KW-0770">Synapse</keyword>
<feature type="compositionally biased region" description="Basic and acidic residues" evidence="41">
    <location>
        <begin position="221"/>
        <end position="280"/>
    </location>
</feature>
<evidence type="ECO:0000256" key="5">
    <source>
        <dbReference type="ARBA" id="ARBA00004273"/>
    </source>
</evidence>
<evidence type="ECO:0000256" key="7">
    <source>
        <dbReference type="ARBA" id="ARBA00004412"/>
    </source>
</evidence>
<dbReference type="PROSITE" id="PS50002">
    <property type="entry name" value="SH3"/>
    <property type="match status" value="1"/>
</dbReference>
<evidence type="ECO:0000256" key="30">
    <source>
        <dbReference type="ARBA" id="ARBA00023128"/>
    </source>
</evidence>
<comment type="subcellular location">
    <subcellularLocation>
        <location evidence="8">Cell membrane</location>
        <topology evidence="8">Peripheral membrane protein</topology>
        <orientation evidence="8">Cytoplasmic side</orientation>
    </subcellularLocation>
    <subcellularLocation>
        <location evidence="6">Cell projection</location>
        <location evidence="6">Dendrite</location>
    </subcellularLocation>
    <subcellularLocation>
        <location evidence="11">Cell projection</location>
        <location evidence="11">Lamellipodium</location>
    </subcellularLocation>
    <subcellularLocation>
        <location evidence="2">Cell projection</location>
        <location evidence="2">Podosome</location>
    </subcellularLocation>
    <subcellularLocation>
        <location evidence="9">Cell projection</location>
        <location evidence="9">Ruffle</location>
    </subcellularLocation>
    <subcellularLocation>
        <location evidence="13">Cytoplasm</location>
        <location evidence="13">Cell cortex</location>
    </subcellularLocation>
    <subcellularLocation>
        <location evidence="3">Cytoplasm</location>
        <location evidence="3">Cytoskeleton</location>
    </subcellularLocation>
    <subcellularLocation>
        <location evidence="12">Cytoplasm</location>
        <location evidence="12">Cytosol</location>
    </subcellularLocation>
    <subcellularLocation>
        <location evidence="1">Cytoplasmic vesicle</location>
        <location evidence="1">Clathrin-coated vesicle membrane</location>
        <topology evidence="1">Peripheral membrane protein</topology>
        <orientation evidence="1">Cytoplasmic side</orientation>
    </subcellularLocation>
    <subcellularLocation>
        <location evidence="7">Early endosome</location>
    </subcellularLocation>
    <subcellularLocation>
        <location evidence="4">Golgi apparatus membrane</location>
        <topology evidence="4">Peripheral membrane protein</topology>
        <orientation evidence="4">Cytoplasmic side</orientation>
    </subcellularLocation>
    <subcellularLocation>
        <location evidence="5">Mitochondrion inner membrane</location>
    </subcellularLocation>
    <subcellularLocation>
        <location evidence="10">Perikaryon</location>
    </subcellularLocation>
    <subcellularLocation>
        <location evidence="37">Postsynaptic density</location>
    </subcellularLocation>
</comment>
<dbReference type="GO" id="GO:0000139">
    <property type="term" value="C:Golgi membrane"/>
    <property type="evidence" value="ECO:0007669"/>
    <property type="project" value="UniProtKB-SubCell"/>
</dbReference>
<evidence type="ECO:0000256" key="4">
    <source>
        <dbReference type="ARBA" id="ARBA00004255"/>
    </source>
</evidence>
<evidence type="ECO:0000256" key="2">
    <source>
        <dbReference type="ARBA" id="ARBA00004188"/>
    </source>
</evidence>
<dbReference type="CDD" id="cd00924">
    <property type="entry name" value="Cyt_c_Oxidase_Vb"/>
    <property type="match status" value="1"/>
</dbReference>
<evidence type="ECO:0000256" key="6">
    <source>
        <dbReference type="ARBA" id="ARBA00004279"/>
    </source>
</evidence>
<gene>
    <name evidence="44" type="ORF">E1301_Tti000013</name>
</gene>
<keyword evidence="32" id="KW-0009">Actin-binding</keyword>
<dbReference type="GO" id="GO:0030425">
    <property type="term" value="C:dendrite"/>
    <property type="evidence" value="ECO:0007669"/>
    <property type="project" value="UniProtKB-SubCell"/>
</dbReference>
<feature type="compositionally biased region" description="Basic and acidic residues" evidence="41">
    <location>
        <begin position="461"/>
        <end position="535"/>
    </location>
</feature>
<evidence type="ECO:0000256" key="14">
    <source>
        <dbReference type="ARBA" id="ARBA00011039"/>
    </source>
</evidence>
<accession>A0A5A9N2R9</accession>
<keyword evidence="28" id="KW-0333">Golgi apparatus</keyword>
<feature type="compositionally biased region" description="Acidic residues" evidence="41">
    <location>
        <begin position="654"/>
        <end position="663"/>
    </location>
</feature>
<evidence type="ECO:0000256" key="17">
    <source>
        <dbReference type="ARBA" id="ARBA00022448"/>
    </source>
</evidence>
<feature type="modified residue" description="N6-acetyllysine" evidence="39">
    <location>
        <position position="896"/>
    </location>
</feature>
<evidence type="ECO:0000256" key="33">
    <source>
        <dbReference type="ARBA" id="ARBA00023212"/>
    </source>
</evidence>
<keyword evidence="22" id="KW-0999">Mitochondrion inner membrane</keyword>
<evidence type="ECO:0000256" key="19">
    <source>
        <dbReference type="ARBA" id="ARBA00022490"/>
    </source>
</evidence>
<evidence type="ECO:0000256" key="22">
    <source>
        <dbReference type="ARBA" id="ARBA00022792"/>
    </source>
</evidence>
<keyword evidence="16 40" id="KW-0728">SH3 domain</keyword>
<feature type="region of interest" description="Disordered" evidence="41">
    <location>
        <begin position="461"/>
        <end position="664"/>
    </location>
</feature>
<dbReference type="GO" id="GO:0046872">
    <property type="term" value="F:metal ion binding"/>
    <property type="evidence" value="ECO:0007669"/>
    <property type="project" value="UniProtKB-KW"/>
</dbReference>
<keyword evidence="25" id="KW-0965">Cell junction</keyword>
<feature type="compositionally biased region" description="Basic and acidic residues" evidence="41">
    <location>
        <begin position="17"/>
        <end position="26"/>
    </location>
</feature>
<dbReference type="Proteomes" id="UP000324632">
    <property type="component" value="Chromosome 23"/>
</dbReference>
<feature type="modified residue" description="N6-acetyllysine" evidence="39">
    <location>
        <position position="843"/>
    </location>
</feature>
<dbReference type="GO" id="GO:0005769">
    <property type="term" value="C:early endosome"/>
    <property type="evidence" value="ECO:0007669"/>
    <property type="project" value="UniProtKB-SubCell"/>
</dbReference>
<evidence type="ECO:0000256" key="23">
    <source>
        <dbReference type="ARBA" id="ARBA00022833"/>
    </source>
</evidence>
<dbReference type="SMART" id="SM00326">
    <property type="entry name" value="SH3"/>
    <property type="match status" value="1"/>
</dbReference>
<keyword evidence="26" id="KW-0007">Acetylation</keyword>
<evidence type="ECO:0000256" key="38">
    <source>
        <dbReference type="PIRSR" id="PIRSR602124-1"/>
    </source>
</evidence>
<dbReference type="GO" id="GO:0001726">
    <property type="term" value="C:ruffle"/>
    <property type="evidence" value="ECO:0007669"/>
    <property type="project" value="UniProtKB-SubCell"/>
</dbReference>
<evidence type="ECO:0000256" key="29">
    <source>
        <dbReference type="ARBA" id="ARBA00023054"/>
    </source>
</evidence>
<feature type="binding site" evidence="38">
    <location>
        <position position="866"/>
    </location>
    <ligand>
        <name>Zn(2+)</name>
        <dbReference type="ChEBI" id="CHEBI:29105"/>
    </ligand>
</feature>
<evidence type="ECO:0000313" key="45">
    <source>
        <dbReference type="Proteomes" id="UP000324632"/>
    </source>
</evidence>
<evidence type="ECO:0000256" key="26">
    <source>
        <dbReference type="ARBA" id="ARBA00022990"/>
    </source>
</evidence>
<keyword evidence="18" id="KW-1003">Cell membrane</keyword>
<evidence type="ECO:0000256" key="21">
    <source>
        <dbReference type="ARBA" id="ARBA00022753"/>
    </source>
</evidence>
<dbReference type="InterPro" id="IPR001452">
    <property type="entry name" value="SH3_domain"/>
</dbReference>
<dbReference type="InterPro" id="IPR002108">
    <property type="entry name" value="ADF-H"/>
</dbReference>
<evidence type="ECO:0000256" key="32">
    <source>
        <dbReference type="ARBA" id="ARBA00023203"/>
    </source>
</evidence>
<keyword evidence="34" id="KW-0966">Cell projection</keyword>
<dbReference type="GO" id="GO:0030027">
    <property type="term" value="C:lamellipodium"/>
    <property type="evidence" value="ECO:0007669"/>
    <property type="project" value="UniProtKB-SubCell"/>
</dbReference>
<keyword evidence="31" id="KW-0472">Membrane</keyword>
<feature type="binding site" evidence="38">
    <location>
        <position position="891"/>
    </location>
    <ligand>
        <name>Zn(2+)</name>
        <dbReference type="ChEBI" id="CHEBI:29105"/>
    </ligand>
</feature>
<evidence type="ECO:0000256" key="41">
    <source>
        <dbReference type="SAM" id="MobiDB-lite"/>
    </source>
</evidence>
<evidence type="ECO:0000256" key="34">
    <source>
        <dbReference type="ARBA" id="ARBA00023273"/>
    </source>
</evidence>
<dbReference type="PROSITE" id="PS51263">
    <property type="entry name" value="ADF_H"/>
    <property type="match status" value="1"/>
</dbReference>
<dbReference type="GO" id="GO:0098974">
    <property type="term" value="P:postsynaptic actin cytoskeleton organization"/>
    <property type="evidence" value="ECO:0007669"/>
    <property type="project" value="TreeGrafter"/>
</dbReference>
<dbReference type="Gene3D" id="3.40.20.10">
    <property type="entry name" value="Severin"/>
    <property type="match status" value="1"/>
</dbReference>
<dbReference type="PANTHER" id="PTHR10829:SF12">
    <property type="entry name" value="DREBRIN-LIKE PROTEIN"/>
    <property type="match status" value="1"/>
</dbReference>
<dbReference type="GO" id="GO:0006123">
    <property type="term" value="P:mitochondrial electron transport, cytochrome c to oxygen"/>
    <property type="evidence" value="ECO:0007669"/>
    <property type="project" value="InterPro"/>
</dbReference>
<feature type="binding site" evidence="38">
    <location>
        <position position="888"/>
    </location>
    <ligand>
        <name>Zn(2+)</name>
        <dbReference type="ChEBI" id="CHEBI:29105"/>
    </ligand>
</feature>
<protein>
    <recommendedName>
        <fullName evidence="15">Cytochrome c oxidase subunit 5B, mitochondrial</fullName>
    </recommendedName>
    <alternativeName>
        <fullName evidence="36">Cytochrome c oxidase polypeptide Vb</fullName>
    </alternativeName>
</protein>
<dbReference type="SUPFAM" id="SSF57802">
    <property type="entry name" value="Rubredoxin-like"/>
    <property type="match status" value="1"/>
</dbReference>
<dbReference type="GO" id="GO:0030665">
    <property type="term" value="C:clathrin-coated vesicle membrane"/>
    <property type="evidence" value="ECO:0007669"/>
    <property type="project" value="UniProtKB-SubCell"/>
</dbReference>
<dbReference type="InterPro" id="IPR036972">
    <property type="entry name" value="Cyt_c_oxidase_su5b_sf"/>
</dbReference>
<evidence type="ECO:0000256" key="39">
    <source>
        <dbReference type="PIRSR" id="PIRSR602124-3"/>
    </source>
</evidence>
<dbReference type="GO" id="GO:0045773">
    <property type="term" value="P:positive regulation of axon extension"/>
    <property type="evidence" value="ECO:0007669"/>
    <property type="project" value="TreeGrafter"/>
</dbReference>
<keyword evidence="19" id="KW-0963">Cytoplasm</keyword>
<comment type="caution">
    <text evidence="44">The sequence shown here is derived from an EMBL/GenBank/DDBJ whole genome shotgun (WGS) entry which is preliminary data.</text>
</comment>
<dbReference type="GO" id="GO:0030864">
    <property type="term" value="C:cortical actin cytoskeleton"/>
    <property type="evidence" value="ECO:0007669"/>
    <property type="project" value="TreeGrafter"/>
</dbReference>
<dbReference type="InterPro" id="IPR029006">
    <property type="entry name" value="ADF-H/Gelsolin-like_dom_sf"/>
</dbReference>
<evidence type="ECO:0000256" key="16">
    <source>
        <dbReference type="ARBA" id="ARBA00022443"/>
    </source>
</evidence>
<dbReference type="GO" id="GO:0048812">
    <property type="term" value="P:neuron projection morphogenesis"/>
    <property type="evidence" value="ECO:0007669"/>
    <property type="project" value="TreeGrafter"/>
</dbReference>
<evidence type="ECO:0000256" key="24">
    <source>
        <dbReference type="ARBA" id="ARBA00022946"/>
    </source>
</evidence>
<evidence type="ECO:0000256" key="31">
    <source>
        <dbReference type="ARBA" id="ARBA00023136"/>
    </source>
</evidence>
<keyword evidence="29" id="KW-0175">Coiled coil</keyword>
<feature type="region of interest" description="Disordered" evidence="41">
    <location>
        <begin position="340"/>
        <end position="446"/>
    </location>
</feature>
<dbReference type="GO" id="GO:0061003">
    <property type="term" value="P:positive regulation of dendritic spine morphogenesis"/>
    <property type="evidence" value="ECO:0007669"/>
    <property type="project" value="TreeGrafter"/>
</dbReference>
<dbReference type="GO" id="GO:0005884">
    <property type="term" value="C:actin filament"/>
    <property type="evidence" value="ECO:0007669"/>
    <property type="project" value="TreeGrafter"/>
</dbReference>
<dbReference type="CDD" id="cd11960">
    <property type="entry name" value="SH3_Abp1_eu"/>
    <property type="match status" value="1"/>
</dbReference>
<keyword evidence="45" id="KW-1185">Reference proteome</keyword>
<evidence type="ECO:0000259" key="42">
    <source>
        <dbReference type="PROSITE" id="PS50002"/>
    </source>
</evidence>
<evidence type="ECO:0000256" key="18">
    <source>
        <dbReference type="ARBA" id="ARBA00022475"/>
    </source>
</evidence>
<dbReference type="GO" id="GO:0045277">
    <property type="term" value="C:respiratory chain complex IV"/>
    <property type="evidence" value="ECO:0007669"/>
    <property type="project" value="InterPro"/>
</dbReference>
<evidence type="ECO:0000256" key="1">
    <source>
        <dbReference type="ARBA" id="ARBA00004145"/>
    </source>
</evidence>
<dbReference type="GO" id="GO:0051015">
    <property type="term" value="F:actin filament binding"/>
    <property type="evidence" value="ECO:0007669"/>
    <property type="project" value="TreeGrafter"/>
</dbReference>
<dbReference type="GO" id="GO:0014069">
    <property type="term" value="C:postsynaptic density"/>
    <property type="evidence" value="ECO:0007669"/>
    <property type="project" value="UniProtKB-SubCell"/>
</dbReference>
<evidence type="ECO:0000256" key="36">
    <source>
        <dbReference type="ARBA" id="ARBA00031048"/>
    </source>
</evidence>
<dbReference type="InterPro" id="IPR035717">
    <property type="entry name" value="Drebrin-like_SH3"/>
</dbReference>
<dbReference type="Pfam" id="PF00241">
    <property type="entry name" value="Cofilin_ADF"/>
    <property type="match status" value="1"/>
</dbReference>
<dbReference type="PRINTS" id="PR00452">
    <property type="entry name" value="SH3DOMAIN"/>
</dbReference>
<evidence type="ECO:0000313" key="44">
    <source>
        <dbReference type="EMBL" id="KAA0704344.1"/>
    </source>
</evidence>
<feature type="domain" description="ADF-H" evidence="43">
    <location>
        <begin position="33"/>
        <end position="170"/>
    </location>
</feature>
<keyword evidence="23 38" id="KW-0862">Zinc</keyword>
<evidence type="ECO:0000256" key="11">
    <source>
        <dbReference type="ARBA" id="ARBA00004510"/>
    </source>
</evidence>
<comment type="similarity">
    <text evidence="14">Belongs to the ABP1 family.</text>
</comment>
<feature type="compositionally biased region" description="Basic and acidic residues" evidence="41">
    <location>
        <begin position="560"/>
        <end position="569"/>
    </location>
</feature>
<evidence type="ECO:0000256" key="25">
    <source>
        <dbReference type="ARBA" id="ARBA00022949"/>
    </source>
</evidence>
<evidence type="ECO:0000256" key="37">
    <source>
        <dbReference type="ARBA" id="ARBA00034105"/>
    </source>
</evidence>
<feature type="modified residue" description="N6-acetyllysine" evidence="39">
    <location>
        <position position="861"/>
    </location>
</feature>
<dbReference type="GO" id="GO:0005829">
    <property type="term" value="C:cytosol"/>
    <property type="evidence" value="ECO:0007669"/>
    <property type="project" value="UniProtKB-SubCell"/>
</dbReference>
<dbReference type="SUPFAM" id="SSF55753">
    <property type="entry name" value="Actin depolymerizing proteins"/>
    <property type="match status" value="1"/>
</dbReference>
<reference evidence="44 45" key="1">
    <citation type="journal article" date="2019" name="Mol. Ecol. Resour.">
        <title>Chromosome-level genome assembly of Triplophysa tibetana, a fish adapted to the harsh high-altitude environment of the Tibetan Plateau.</title>
        <authorList>
            <person name="Yang X."/>
            <person name="Liu H."/>
            <person name="Ma Z."/>
            <person name="Zou Y."/>
            <person name="Zou M."/>
            <person name="Mao Y."/>
            <person name="Li X."/>
            <person name="Wang H."/>
            <person name="Chen T."/>
            <person name="Wang W."/>
            <person name="Yang R."/>
        </authorList>
    </citation>
    <scope>NUCLEOTIDE SEQUENCE [LARGE SCALE GENOMIC DNA]</scope>
    <source>
        <strain evidence="44">TTIB1903HZAU</strain>
        <tissue evidence="44">Muscle</tissue>
    </source>
</reference>
<feature type="region of interest" description="Disordered" evidence="41">
    <location>
        <begin position="1"/>
        <end position="26"/>
    </location>
</feature>
<evidence type="ECO:0000256" key="9">
    <source>
        <dbReference type="ARBA" id="ARBA00004466"/>
    </source>
</evidence>
<name>A0A5A9N2R9_9TELE</name>
<keyword evidence="24" id="KW-0809">Transit peptide</keyword>
<dbReference type="PANTHER" id="PTHR10829">
    <property type="entry name" value="CORTACTIN AND DREBRIN"/>
    <property type="match status" value="1"/>
</dbReference>
<keyword evidence="30" id="KW-0496">Mitochondrion</keyword>
<evidence type="ECO:0000256" key="10">
    <source>
        <dbReference type="ARBA" id="ARBA00004484"/>
    </source>
</evidence>
<evidence type="ECO:0000256" key="28">
    <source>
        <dbReference type="ARBA" id="ARBA00023034"/>
    </source>
</evidence>
<feature type="domain" description="SH3" evidence="42">
    <location>
        <begin position="714"/>
        <end position="774"/>
    </location>
</feature>
<evidence type="ECO:0000256" key="40">
    <source>
        <dbReference type="PROSITE-ProRule" id="PRU00192"/>
    </source>
</evidence>
<dbReference type="SUPFAM" id="SSF50044">
    <property type="entry name" value="SH3-domain"/>
    <property type="match status" value="1"/>
</dbReference>
<dbReference type="InterPro" id="IPR002124">
    <property type="entry name" value="Cyt_c_oxidase_su5b"/>
</dbReference>
<organism evidence="44 45">
    <name type="scientific">Triplophysa tibetana</name>
    <dbReference type="NCBI Taxonomy" id="1572043"/>
    <lineage>
        <taxon>Eukaryota</taxon>
        <taxon>Metazoa</taxon>
        <taxon>Chordata</taxon>
        <taxon>Craniata</taxon>
        <taxon>Vertebrata</taxon>
        <taxon>Euteleostomi</taxon>
        <taxon>Actinopterygii</taxon>
        <taxon>Neopterygii</taxon>
        <taxon>Teleostei</taxon>
        <taxon>Ostariophysi</taxon>
        <taxon>Cypriniformes</taxon>
        <taxon>Nemacheilidae</taxon>
        <taxon>Triplophysa</taxon>
    </lineage>
</organism>
<dbReference type="GO" id="GO:0030833">
    <property type="term" value="P:regulation of actin filament polymerization"/>
    <property type="evidence" value="ECO:0007669"/>
    <property type="project" value="TreeGrafter"/>
</dbReference>
<evidence type="ECO:0000256" key="27">
    <source>
        <dbReference type="ARBA" id="ARBA00023018"/>
    </source>
</evidence>
<keyword evidence="17" id="KW-0813">Transport</keyword>
<evidence type="ECO:0000256" key="15">
    <source>
        <dbReference type="ARBA" id="ARBA00020224"/>
    </source>
</evidence>
<feature type="compositionally biased region" description="Basic and acidic residues" evidence="41">
    <location>
        <begin position="340"/>
        <end position="402"/>
    </location>
</feature>
<keyword evidence="35" id="KW-0968">Cytoplasmic vesicle</keyword>
<dbReference type="EMBL" id="SOYY01000023">
    <property type="protein sequence ID" value="KAA0704344.1"/>
    <property type="molecule type" value="Genomic_DNA"/>
</dbReference>
<feature type="compositionally biased region" description="Polar residues" evidence="41">
    <location>
        <begin position="585"/>
        <end position="594"/>
    </location>
</feature>
<dbReference type="GO" id="GO:0030427">
    <property type="term" value="C:site of polarized growth"/>
    <property type="evidence" value="ECO:0007669"/>
    <property type="project" value="TreeGrafter"/>
</dbReference>
<dbReference type="GO" id="GO:0045211">
    <property type="term" value="C:postsynaptic membrane"/>
    <property type="evidence" value="ECO:0007669"/>
    <property type="project" value="TreeGrafter"/>
</dbReference>
<evidence type="ECO:0000256" key="35">
    <source>
        <dbReference type="ARBA" id="ARBA00023329"/>
    </source>
</evidence>
<dbReference type="Gene3D" id="2.30.30.40">
    <property type="entry name" value="SH3 Domains"/>
    <property type="match status" value="1"/>
</dbReference>
<dbReference type="PROSITE" id="PS51359">
    <property type="entry name" value="COX5B_2"/>
    <property type="match status" value="1"/>
</dbReference>
<evidence type="ECO:0000256" key="3">
    <source>
        <dbReference type="ARBA" id="ARBA00004245"/>
    </source>
</evidence>
<dbReference type="GO" id="GO:0002102">
    <property type="term" value="C:podosome"/>
    <property type="evidence" value="ECO:0007669"/>
    <property type="project" value="UniProtKB-SubCell"/>
</dbReference>
<evidence type="ECO:0000256" key="20">
    <source>
        <dbReference type="ARBA" id="ARBA00022723"/>
    </source>
</evidence>
<proteinExistence type="inferred from homology"/>
<dbReference type="CDD" id="cd11281">
    <property type="entry name" value="ADF_drebrin_like"/>
    <property type="match status" value="1"/>
</dbReference>
<sequence length="904" mass="103443">MGPKGIGSAISRNPGSGHRDTRDRSLEKPVQYSNHFDLGKWESVIETIVKGGLCAKIMNAVELVRVLFTYEGNSNDIRVAGKGDGGIEEMAEELNSGKIMYGFCRVTDPSTGVAKFVLINWTGEGVKDARKGVCANHVHSMGTFLRGAHVTINARSEDDVEPSAIMEKVSKGSGVNYKTHKGSNQNSNYEPPGRVGSAYKKISALDEIESINRENFWAKAEQEEKNRRQEERRRANEERERLEKEQMEREAKAGAERERRQKEREKQIDQQRIFEKKQESGTKQQAPRKWGEVEKEIQTPVRVETQRSEPVPKTNGSSYKKISALDEIKSIDRENFWAKAEQEEEKRREEELRKVNEKRVLLEKEQMEQEAKEAAERERQRKEREKQIDQQRIFEKKQESKTKQQTPRKWGEVEKEIQTPVRVETQRSEPVPKTNGSAYKKISALDEIQSIDRENFWAKAEQEEKKRRQEELRKVNEERERLEKEQVEQEAKKAAERERQRKEREKQIDQQRIFEKRQESVNKQQEQRKEDDREQQPYVKSGILRAESVQKANRSINPRDLFKERERNFSSDSSSFDAQPGQWKSPISSQQAVSVENPPRDRWSQSVSPVPSLPAASVSRAPAPTTERETSSFTVKKHEPFSDDPFRSQQAESSENELEDSEVEISLPAYVSHTKRITYDNQPYTSLSSNEHLYENIYQDVDTPTAEDEDMVDDQNICAKALYDYQAADETEITFDPGDVITGIDIIDEGWWRGYAPDGHYGMFPANYVEIIVMGSEDMAARLLLRSAVRAATTCRASPVPALCRGMSAGGIPTDEEQATGMEKKIMAALKTGSDPFSLLKPKEYAGSKSDPHLVPSVTDKRVVGCVCEEDNTAIVWFWLHQGEPQRCPSCGSHYKLVAHELPH</sequence>
<dbReference type="Pfam" id="PF01215">
    <property type="entry name" value="COX5B"/>
    <property type="match status" value="1"/>
</dbReference>
<dbReference type="Gene3D" id="2.60.11.10">
    <property type="entry name" value="Cytochrome c oxidase, subunit Vb"/>
    <property type="match status" value="1"/>
</dbReference>
<keyword evidence="20 38" id="KW-0479">Metal-binding</keyword>
<dbReference type="FunFam" id="2.30.30.40:FF:000046">
    <property type="entry name" value="Drebrin-like protein isoform B"/>
    <property type="match status" value="1"/>
</dbReference>
<feature type="binding site" evidence="38">
    <location>
        <position position="868"/>
    </location>
    <ligand>
        <name>Zn(2+)</name>
        <dbReference type="ChEBI" id="CHEBI:29105"/>
    </ligand>
</feature>
<dbReference type="Pfam" id="PF14604">
    <property type="entry name" value="SH3_9"/>
    <property type="match status" value="1"/>
</dbReference>